<sequence length="650" mass="72307">MDIEDGVSNADNAECAEGVQCLKIESTIKGAAIADETAVAEGVHCLKSEPVNNGVAVSGENDVAEGVQSEAVNNGFAISDWNYVGEGSLDGIRTYKRRKQVKSSKESEIQEDCRAYVEAASHLAEQVVKETRNLNVGSTSYGQFYPPVNGSEEYSHGPWGNIVLRHLYQSLGDDKGGIEGCIRKALMHRPKASCATTVKEAHKIDKDRQECSSQLSHRLRTEANGNTDVMLDRCFTKSDRHSVTDICQDVLCHMFSSEKFNLLCNVLNENFKGMQPESVFDLSVINSRMKEGAYEHSPTLFLSDIQQVWKKLHDTGNKIVSLAKSLSNMSRNSYYGQAGVSMHSTFEDEKLEFCNWESDSHMKPEQTDERSTYKLCTCRHCGDRADGTDCLVCDSCEKMYHISCIEPAVKEISHKNWYCADCTASGIGSPHQNCKVCERLNVPKTQNNIVGHENFLTNEVLQELEDNSNCNYDGLQGSTAGKDSTVCSVCGTDVDGENMKICGHPFCLSKHYHVRCLTRKQLNSYGPRWYCPSCLCQVCLTDQDDDKIVICDGCDHGYHIYCMNPPRTSIPNGKWFCRKCDAGIQAIRRAKKAYESNKQRKMGQGSIRPCGNLGKKWNNKRGRELDKGGGMEMLLTAANTLNNEENMAAN</sequence>
<name>A0ACB9LCD2_BAUVA</name>
<organism evidence="1 2">
    <name type="scientific">Bauhinia variegata</name>
    <name type="common">Purple orchid tree</name>
    <name type="synonym">Phanera variegata</name>
    <dbReference type="NCBI Taxonomy" id="167791"/>
    <lineage>
        <taxon>Eukaryota</taxon>
        <taxon>Viridiplantae</taxon>
        <taxon>Streptophyta</taxon>
        <taxon>Embryophyta</taxon>
        <taxon>Tracheophyta</taxon>
        <taxon>Spermatophyta</taxon>
        <taxon>Magnoliopsida</taxon>
        <taxon>eudicotyledons</taxon>
        <taxon>Gunneridae</taxon>
        <taxon>Pentapetalae</taxon>
        <taxon>rosids</taxon>
        <taxon>fabids</taxon>
        <taxon>Fabales</taxon>
        <taxon>Fabaceae</taxon>
        <taxon>Cercidoideae</taxon>
        <taxon>Cercideae</taxon>
        <taxon>Bauhiniinae</taxon>
        <taxon>Bauhinia</taxon>
    </lineage>
</organism>
<evidence type="ECO:0000313" key="2">
    <source>
        <dbReference type="Proteomes" id="UP000828941"/>
    </source>
</evidence>
<dbReference type="Proteomes" id="UP000828941">
    <property type="component" value="Chromosome 12"/>
</dbReference>
<gene>
    <name evidence="1" type="ORF">L6164_030428</name>
</gene>
<accession>A0ACB9LCD2</accession>
<protein>
    <submittedName>
        <fullName evidence="1">Uncharacterized protein</fullName>
    </submittedName>
</protein>
<comment type="caution">
    <text evidence="1">The sequence shown here is derived from an EMBL/GenBank/DDBJ whole genome shotgun (WGS) entry which is preliminary data.</text>
</comment>
<proteinExistence type="predicted"/>
<evidence type="ECO:0000313" key="1">
    <source>
        <dbReference type="EMBL" id="KAI4307218.1"/>
    </source>
</evidence>
<reference evidence="1 2" key="1">
    <citation type="journal article" date="2022" name="DNA Res.">
        <title>Chromosomal-level genome assembly of the orchid tree Bauhinia variegata (Leguminosae; Cercidoideae) supports the allotetraploid origin hypothesis of Bauhinia.</title>
        <authorList>
            <person name="Zhong Y."/>
            <person name="Chen Y."/>
            <person name="Zheng D."/>
            <person name="Pang J."/>
            <person name="Liu Y."/>
            <person name="Luo S."/>
            <person name="Meng S."/>
            <person name="Qian L."/>
            <person name="Wei D."/>
            <person name="Dai S."/>
            <person name="Zhou R."/>
        </authorList>
    </citation>
    <scope>NUCLEOTIDE SEQUENCE [LARGE SCALE GENOMIC DNA]</scope>
    <source>
        <strain evidence="1">BV-YZ2020</strain>
    </source>
</reference>
<keyword evidence="2" id="KW-1185">Reference proteome</keyword>
<dbReference type="EMBL" id="CM039437">
    <property type="protein sequence ID" value="KAI4307218.1"/>
    <property type="molecule type" value="Genomic_DNA"/>
</dbReference>